<evidence type="ECO:0000256" key="1">
    <source>
        <dbReference type="ARBA" id="ARBA00009175"/>
    </source>
</evidence>
<dbReference type="SUPFAM" id="SSF53850">
    <property type="entry name" value="Periplasmic binding protein-like II"/>
    <property type="match status" value="1"/>
</dbReference>
<dbReference type="NCBIfam" id="TIGR01256">
    <property type="entry name" value="modA"/>
    <property type="match status" value="1"/>
</dbReference>
<evidence type="ECO:0000256" key="6">
    <source>
        <dbReference type="SAM" id="SignalP"/>
    </source>
</evidence>
<dbReference type="PANTHER" id="PTHR30632">
    <property type="entry name" value="MOLYBDATE-BINDING PERIPLASMIC PROTEIN"/>
    <property type="match status" value="1"/>
</dbReference>
<accession>A0A927ZTU1</accession>
<feature type="binding site" evidence="5">
    <location>
        <position position="154"/>
    </location>
    <ligand>
        <name>molybdate</name>
        <dbReference type="ChEBI" id="CHEBI:36264"/>
    </ligand>
</feature>
<dbReference type="GO" id="GO:1901359">
    <property type="term" value="F:tungstate binding"/>
    <property type="evidence" value="ECO:0007669"/>
    <property type="project" value="UniProtKB-ARBA"/>
</dbReference>
<dbReference type="Proteomes" id="UP000768462">
    <property type="component" value="Unassembled WGS sequence"/>
</dbReference>
<dbReference type="FunFam" id="3.40.190.10:FF:000035">
    <property type="entry name" value="Molybdate ABC transporter substrate-binding protein"/>
    <property type="match status" value="1"/>
</dbReference>
<feature type="binding site" evidence="5">
    <location>
        <position position="181"/>
    </location>
    <ligand>
        <name>molybdate</name>
        <dbReference type="ChEBI" id="CHEBI:36264"/>
    </ligand>
</feature>
<dbReference type="GO" id="GO:0046872">
    <property type="term" value="F:metal ion binding"/>
    <property type="evidence" value="ECO:0007669"/>
    <property type="project" value="UniProtKB-KW"/>
</dbReference>
<reference evidence="7" key="1">
    <citation type="submission" date="2019-04" db="EMBL/GenBank/DDBJ databases">
        <title>Evolution of Biomass-Degrading Anaerobic Consortia Revealed by Metagenomics.</title>
        <authorList>
            <person name="Peng X."/>
        </authorList>
    </citation>
    <scope>NUCLEOTIDE SEQUENCE</scope>
    <source>
        <strain evidence="7">SIG254</strain>
    </source>
</reference>
<keyword evidence="3 5" id="KW-0479">Metal-binding</keyword>
<dbReference type="EMBL" id="SVCM01000101">
    <property type="protein sequence ID" value="MBE6060313.1"/>
    <property type="molecule type" value="Genomic_DNA"/>
</dbReference>
<feature type="chain" id="PRO_5036951937" evidence="6">
    <location>
        <begin position="26"/>
        <end position="263"/>
    </location>
</feature>
<protein>
    <submittedName>
        <fullName evidence="7">Molybdate ABC transporter substrate-binding protein</fullName>
    </submittedName>
</protein>
<dbReference type="GO" id="GO:0015689">
    <property type="term" value="P:molybdate ion transport"/>
    <property type="evidence" value="ECO:0007669"/>
    <property type="project" value="InterPro"/>
</dbReference>
<evidence type="ECO:0000256" key="2">
    <source>
        <dbReference type="ARBA" id="ARBA00022505"/>
    </source>
</evidence>
<keyword evidence="2 5" id="KW-0500">Molybdenum</keyword>
<feature type="binding site" evidence="5">
    <location>
        <position position="46"/>
    </location>
    <ligand>
        <name>molybdate</name>
        <dbReference type="ChEBI" id="CHEBI:36264"/>
    </ligand>
</feature>
<sequence length="263" mass="29017">MKKLRSIIVITVLAMAFVGCSNGQANKEETNNSGEKKEIIISAAASLKESMEEFKKVYEEKNNITLTFNFGASGALQKQIEEGAPVDIFMSAGEKQFKALQDKKLIESGSKKDIVENELVLIVNNEYKDKIKELDDLDNLDGHIALGEIGSVPAGQYAEEALIHYNKWDVIENNIVFAKDVKQVVSYVESGEAACGIVYKSDTVNIKNSVVVTTFDTSSHKKIIYPGGVIKTSEVKGEAKSFLEFLATSESKKILERYGFKVN</sequence>
<feature type="binding site" evidence="5">
    <location>
        <position position="73"/>
    </location>
    <ligand>
        <name>molybdate</name>
        <dbReference type="ChEBI" id="CHEBI:36264"/>
    </ligand>
</feature>
<evidence type="ECO:0000256" key="5">
    <source>
        <dbReference type="PIRSR" id="PIRSR004846-1"/>
    </source>
</evidence>
<evidence type="ECO:0000256" key="3">
    <source>
        <dbReference type="ARBA" id="ARBA00022723"/>
    </source>
</evidence>
<feature type="signal peptide" evidence="6">
    <location>
        <begin position="1"/>
        <end position="25"/>
    </location>
</feature>
<dbReference type="InterPro" id="IPR005950">
    <property type="entry name" value="ModA"/>
</dbReference>
<keyword evidence="4 6" id="KW-0732">Signal</keyword>
<comment type="caution">
    <text evidence="7">The sequence shown here is derived from an EMBL/GenBank/DDBJ whole genome shotgun (WGS) entry which is preliminary data.</text>
</comment>
<name>A0A927ZTU1_9CLOT</name>
<evidence type="ECO:0000313" key="8">
    <source>
        <dbReference type="Proteomes" id="UP000768462"/>
    </source>
</evidence>
<feature type="binding site" evidence="5">
    <location>
        <position position="199"/>
    </location>
    <ligand>
        <name>molybdate</name>
        <dbReference type="ChEBI" id="CHEBI:36264"/>
    </ligand>
</feature>
<comment type="similarity">
    <text evidence="1">Belongs to the bacterial solute-binding protein ModA family.</text>
</comment>
<dbReference type="PANTHER" id="PTHR30632:SF0">
    <property type="entry name" value="SULFATE-BINDING PROTEIN"/>
    <property type="match status" value="1"/>
</dbReference>
<dbReference type="InterPro" id="IPR050682">
    <property type="entry name" value="ModA/WtpA"/>
</dbReference>
<dbReference type="PIRSF" id="PIRSF004846">
    <property type="entry name" value="ModA"/>
    <property type="match status" value="1"/>
</dbReference>
<organism evidence="7 8">
    <name type="scientific">Clostridium sulfidigenes</name>
    <dbReference type="NCBI Taxonomy" id="318464"/>
    <lineage>
        <taxon>Bacteria</taxon>
        <taxon>Bacillati</taxon>
        <taxon>Bacillota</taxon>
        <taxon>Clostridia</taxon>
        <taxon>Eubacteriales</taxon>
        <taxon>Clostridiaceae</taxon>
        <taxon>Clostridium</taxon>
    </lineage>
</organism>
<evidence type="ECO:0000256" key="4">
    <source>
        <dbReference type="ARBA" id="ARBA00022729"/>
    </source>
</evidence>
<proteinExistence type="inferred from homology"/>
<dbReference type="GO" id="GO:0030973">
    <property type="term" value="F:molybdate ion binding"/>
    <property type="evidence" value="ECO:0007669"/>
    <property type="project" value="TreeGrafter"/>
</dbReference>
<dbReference type="AlphaFoldDB" id="A0A927ZTU1"/>
<evidence type="ECO:0000313" key="7">
    <source>
        <dbReference type="EMBL" id="MBE6060313.1"/>
    </source>
</evidence>
<dbReference type="PROSITE" id="PS51257">
    <property type="entry name" value="PROKAR_LIPOPROTEIN"/>
    <property type="match status" value="1"/>
</dbReference>
<dbReference type="Pfam" id="PF13531">
    <property type="entry name" value="SBP_bac_11"/>
    <property type="match status" value="1"/>
</dbReference>
<gene>
    <name evidence="7" type="primary">modA</name>
    <name evidence="7" type="ORF">E7215_09100</name>
</gene>
<dbReference type="Gene3D" id="3.40.190.10">
    <property type="entry name" value="Periplasmic binding protein-like II"/>
    <property type="match status" value="2"/>
</dbReference>